<evidence type="ECO:0000256" key="4">
    <source>
        <dbReference type="ARBA" id="ARBA00022741"/>
    </source>
</evidence>
<evidence type="ECO:0000256" key="6">
    <source>
        <dbReference type="ARBA" id="ARBA00023118"/>
    </source>
</evidence>
<keyword evidence="5 8" id="KW-1133">Transmembrane helix</keyword>
<keyword evidence="3 8" id="KW-0812">Transmembrane</keyword>
<feature type="transmembrane region" description="Helical" evidence="8">
    <location>
        <begin position="182"/>
        <end position="201"/>
    </location>
</feature>
<evidence type="ECO:0000256" key="5">
    <source>
        <dbReference type="ARBA" id="ARBA00022989"/>
    </source>
</evidence>
<evidence type="ECO:0000256" key="2">
    <source>
        <dbReference type="ARBA" id="ARBA00022475"/>
    </source>
</evidence>
<evidence type="ECO:0000256" key="1">
    <source>
        <dbReference type="ARBA" id="ARBA00004236"/>
    </source>
</evidence>
<dbReference type="RefSeq" id="WP_128913497.1">
    <property type="nucleotide sequence ID" value="NZ_RDSM01000002.1"/>
</dbReference>
<gene>
    <name evidence="10" type="ORF">GRAN_2797</name>
</gene>
<dbReference type="AlphaFoldDB" id="A0A4Q0T0S9"/>
<feature type="transmembrane region" description="Helical" evidence="8">
    <location>
        <begin position="80"/>
        <end position="101"/>
    </location>
</feature>
<comment type="caution">
    <text evidence="10">The sequence shown here is derived from an EMBL/GenBank/DDBJ whole genome shotgun (WGS) entry which is preliminary data.</text>
</comment>
<name>A0A4Q0T0S9_9BACT</name>
<dbReference type="EMBL" id="RDSM01000002">
    <property type="protein sequence ID" value="RXH55940.1"/>
    <property type="molecule type" value="Genomic_DNA"/>
</dbReference>
<evidence type="ECO:0000313" key="10">
    <source>
        <dbReference type="EMBL" id="RXH55940.1"/>
    </source>
</evidence>
<sequence>MQGDVSTTGSELDVAGEIEKLTEEARLESRLTFLYRVVEDTQGTIRFLDTKAAFCVPLLSAMVAGALQRTAANVGPHHHALFIAFMAGTTITLLVCMRVIFPTIKPSNSLLGSKGPKFYIGHNKAHHWLLHTVRDNLGDVLSETHNSYVSVMKATSDNDLLNSMCDEVLMVALIRQVKSDRLHAALFCLTGTVFLFLAVMLF</sequence>
<reference evidence="11" key="2">
    <citation type="submission" date="2019-02" db="EMBL/GenBank/DDBJ databases">
        <title>Granulicella sibirica sp. nov., a psychrotolerant acidobacterium isolated from an organic soil layer in forested tundra, West Siberia.</title>
        <authorList>
            <person name="Oshkin I.Y."/>
            <person name="Kulichevskaya I.S."/>
            <person name="Rijpstra W.I.C."/>
            <person name="Sinninghe Damste J.S."/>
            <person name="Rakitin A.L."/>
            <person name="Ravin N.V."/>
            <person name="Dedysh S.N."/>
        </authorList>
    </citation>
    <scope>NUCLEOTIDE SEQUENCE [LARGE SCALE GENOMIC DNA]</scope>
    <source>
        <strain evidence="11">AF10</strain>
    </source>
</reference>
<evidence type="ECO:0000256" key="8">
    <source>
        <dbReference type="SAM" id="Phobius"/>
    </source>
</evidence>
<keyword evidence="4" id="KW-0547">Nucleotide-binding</keyword>
<evidence type="ECO:0000313" key="11">
    <source>
        <dbReference type="Proteomes" id="UP000289437"/>
    </source>
</evidence>
<accession>A0A4Q0T0S9</accession>
<proteinExistence type="predicted"/>
<feature type="domain" description="Pycsar effector protein" evidence="9">
    <location>
        <begin position="34"/>
        <end position="200"/>
    </location>
</feature>
<evidence type="ECO:0000259" key="9">
    <source>
        <dbReference type="Pfam" id="PF18967"/>
    </source>
</evidence>
<evidence type="ECO:0000256" key="3">
    <source>
        <dbReference type="ARBA" id="ARBA00022692"/>
    </source>
</evidence>
<comment type="subcellular location">
    <subcellularLocation>
        <location evidence="1">Cell membrane</location>
    </subcellularLocation>
</comment>
<dbReference type="Pfam" id="PF18967">
    <property type="entry name" value="PycTM"/>
    <property type="match status" value="1"/>
</dbReference>
<reference evidence="10 11" key="1">
    <citation type="submission" date="2018-11" db="EMBL/GenBank/DDBJ databases">
        <authorList>
            <person name="Mardanov A.V."/>
            <person name="Ravin N.V."/>
            <person name="Dedysh S.N."/>
        </authorList>
    </citation>
    <scope>NUCLEOTIDE SEQUENCE [LARGE SCALE GENOMIC DNA]</scope>
    <source>
        <strain evidence="10 11">AF10</strain>
    </source>
</reference>
<keyword evidence="2" id="KW-1003">Cell membrane</keyword>
<evidence type="ECO:0000256" key="7">
    <source>
        <dbReference type="ARBA" id="ARBA00023136"/>
    </source>
</evidence>
<organism evidence="10 11">
    <name type="scientific">Granulicella sibirica</name>
    <dbReference type="NCBI Taxonomy" id="2479048"/>
    <lineage>
        <taxon>Bacteria</taxon>
        <taxon>Pseudomonadati</taxon>
        <taxon>Acidobacteriota</taxon>
        <taxon>Terriglobia</taxon>
        <taxon>Terriglobales</taxon>
        <taxon>Acidobacteriaceae</taxon>
        <taxon>Granulicella</taxon>
    </lineage>
</organism>
<protein>
    <recommendedName>
        <fullName evidence="9">Pycsar effector protein domain-containing protein</fullName>
    </recommendedName>
</protein>
<keyword evidence="11" id="KW-1185">Reference proteome</keyword>
<keyword evidence="6" id="KW-0051">Antiviral defense</keyword>
<dbReference type="InterPro" id="IPR043760">
    <property type="entry name" value="PycTM_dom"/>
</dbReference>
<keyword evidence="7 8" id="KW-0472">Membrane</keyword>
<dbReference type="Proteomes" id="UP000289437">
    <property type="component" value="Unassembled WGS sequence"/>
</dbReference>